<dbReference type="PANTHER" id="PTHR17920:SF22">
    <property type="entry name" value="DUF726 DOMAIN PROTEIN (AFU_ORTHOLOGUE AFUA_2G12860)"/>
    <property type="match status" value="1"/>
</dbReference>
<dbReference type="Pfam" id="PF05277">
    <property type="entry name" value="DUF726"/>
    <property type="match status" value="1"/>
</dbReference>
<protein>
    <recommendedName>
        <fullName evidence="10">DUF726 domain-containing protein</fullName>
    </recommendedName>
</protein>
<dbReference type="Gene3D" id="3.40.50.1820">
    <property type="entry name" value="alpha/beta hydrolase"/>
    <property type="match status" value="1"/>
</dbReference>
<feature type="compositionally biased region" description="Acidic residues" evidence="6">
    <location>
        <begin position="125"/>
        <end position="134"/>
    </location>
</feature>
<feature type="region of interest" description="Disordered" evidence="6">
    <location>
        <begin position="194"/>
        <end position="218"/>
    </location>
</feature>
<dbReference type="OrthoDB" id="277931at2759"/>
<evidence type="ECO:0000256" key="3">
    <source>
        <dbReference type="ARBA" id="ARBA00022692"/>
    </source>
</evidence>
<reference evidence="8 9" key="1">
    <citation type="journal article" date="2015" name="BMC Genomics">
        <title>Insights from the genome of Ophiocordyceps polyrhachis-furcata to pathogenicity and host specificity in insect fungi.</title>
        <authorList>
            <person name="Wichadakul D."/>
            <person name="Kobmoo N."/>
            <person name="Ingsriswang S."/>
            <person name="Tangphatsornruang S."/>
            <person name="Chantasingh D."/>
            <person name="Luangsa-ard J.J."/>
            <person name="Eurwilaichitr L."/>
        </authorList>
    </citation>
    <scope>NUCLEOTIDE SEQUENCE [LARGE SCALE GENOMIC DNA]</scope>
    <source>
        <strain evidence="8 9">BCC 54312</strain>
    </source>
</reference>
<keyword evidence="9" id="KW-1185">Reference proteome</keyword>
<organism evidence="8 9">
    <name type="scientific">Ophiocordyceps polyrhachis-furcata BCC 54312</name>
    <dbReference type="NCBI Taxonomy" id="1330021"/>
    <lineage>
        <taxon>Eukaryota</taxon>
        <taxon>Fungi</taxon>
        <taxon>Dikarya</taxon>
        <taxon>Ascomycota</taxon>
        <taxon>Pezizomycotina</taxon>
        <taxon>Sordariomycetes</taxon>
        <taxon>Hypocreomycetidae</taxon>
        <taxon>Hypocreales</taxon>
        <taxon>Ophiocordycipitaceae</taxon>
        <taxon>Ophiocordyceps</taxon>
    </lineage>
</organism>
<dbReference type="SUPFAM" id="SSF53474">
    <property type="entry name" value="alpha/beta-Hydrolases"/>
    <property type="match status" value="1"/>
</dbReference>
<evidence type="ECO:0008006" key="10">
    <source>
        <dbReference type="Google" id="ProtNLM"/>
    </source>
</evidence>
<dbReference type="GO" id="GO:0016020">
    <property type="term" value="C:membrane"/>
    <property type="evidence" value="ECO:0007669"/>
    <property type="project" value="UniProtKB-SubCell"/>
</dbReference>
<evidence type="ECO:0000256" key="5">
    <source>
        <dbReference type="ARBA" id="ARBA00023136"/>
    </source>
</evidence>
<comment type="caution">
    <text evidence="8">The sequence shown here is derived from an EMBL/GenBank/DDBJ whole genome shotgun (WGS) entry which is preliminary data.</text>
</comment>
<feature type="transmembrane region" description="Helical" evidence="7">
    <location>
        <begin position="228"/>
        <end position="254"/>
    </location>
</feature>
<evidence type="ECO:0000256" key="4">
    <source>
        <dbReference type="ARBA" id="ARBA00022989"/>
    </source>
</evidence>
<evidence type="ECO:0000313" key="9">
    <source>
        <dbReference type="Proteomes" id="UP000253664"/>
    </source>
</evidence>
<comment type="subcellular location">
    <subcellularLocation>
        <location evidence="1">Membrane</location>
        <topology evidence="1">Multi-pass membrane protein</topology>
    </subcellularLocation>
</comment>
<evidence type="ECO:0000313" key="8">
    <source>
        <dbReference type="EMBL" id="RCI12987.1"/>
    </source>
</evidence>
<name>A0A367LEZ3_9HYPO</name>
<accession>A0A367LEZ3</accession>
<dbReference type="EMBL" id="LKCN02000007">
    <property type="protein sequence ID" value="RCI12987.1"/>
    <property type="molecule type" value="Genomic_DNA"/>
</dbReference>
<sequence length="600" mass="64806">MSPLCADPRQVVIALDRRQRKTLLQLVQEIISQMISQVEVATEKPGRRESIEKIEDGDGEDEARKPSAEKPMTAKDAATIQEAAVEKLGQWRDELVPKVREIVQVEDTPAIETERQARKGKQEKEDDSQDTETDDLAQLRCLYCPIPTPLTSLPIQDRREALTSILLLLLSTGKYPAHSRILILHLASALNIPPPSSTNKKAKSQTQQGMSADAEAAKRKEDNKLSRYWKVGLASVAGAAVIGVTGGLAAPLVAGALSSIMGGVGLGGVASFLAIFWANGALVGALFGAYGAKMTGEMMDSYAKEVEDFRFIPLNNAPQSPHKLRLTIGINGWLTSPSDIAKPWQVLGPESEAFALRYEMKTLLSLGTALNDLVQSLAWKTLKRELVKRTALATVLAALWPVQVLAMASTSIDNPFQRARHRSRKAGRLLADALVNRVQGERPVSLVGYSLGAAAIHACLQELADRRAFGIVDSVVLIGAPAPAATQHWRALRPVVAGTIFNVFSENDLVLGLVYRLHALDYGVAGLQPITDVPALRNIDLSAAITGHLRYPLLTADILARCGFSVCPVDDAAQEHVDSSDTLAPDEQPAQVIEAQGETH</sequence>
<feature type="compositionally biased region" description="Basic and acidic residues" evidence="6">
    <location>
        <begin position="41"/>
        <end position="68"/>
    </location>
</feature>
<keyword evidence="5 7" id="KW-0472">Membrane</keyword>
<feature type="transmembrane region" description="Helical" evidence="7">
    <location>
        <begin position="390"/>
        <end position="408"/>
    </location>
</feature>
<comment type="similarity">
    <text evidence="2">Belongs to the TMCO4 family.</text>
</comment>
<evidence type="ECO:0000256" key="6">
    <source>
        <dbReference type="SAM" id="MobiDB-lite"/>
    </source>
</evidence>
<feature type="region of interest" description="Disordered" evidence="6">
    <location>
        <begin position="39"/>
        <end position="75"/>
    </location>
</feature>
<feature type="compositionally biased region" description="Basic and acidic residues" evidence="6">
    <location>
        <begin position="112"/>
        <end position="124"/>
    </location>
</feature>
<dbReference type="Proteomes" id="UP000253664">
    <property type="component" value="Unassembled WGS sequence"/>
</dbReference>
<feature type="region of interest" description="Disordered" evidence="6">
    <location>
        <begin position="110"/>
        <end position="134"/>
    </location>
</feature>
<feature type="transmembrane region" description="Helical" evidence="7">
    <location>
        <begin position="266"/>
        <end position="290"/>
    </location>
</feature>
<keyword evidence="4 7" id="KW-1133">Transmembrane helix</keyword>
<dbReference type="InterPro" id="IPR007941">
    <property type="entry name" value="DUF726"/>
</dbReference>
<evidence type="ECO:0000256" key="2">
    <source>
        <dbReference type="ARBA" id="ARBA00009824"/>
    </source>
</evidence>
<evidence type="ECO:0000256" key="1">
    <source>
        <dbReference type="ARBA" id="ARBA00004141"/>
    </source>
</evidence>
<dbReference type="AlphaFoldDB" id="A0A367LEZ3"/>
<dbReference type="InterPro" id="IPR029058">
    <property type="entry name" value="AB_hydrolase_fold"/>
</dbReference>
<gene>
    <name evidence="8" type="ORF">L249_1308</name>
</gene>
<keyword evidence="3 7" id="KW-0812">Transmembrane</keyword>
<evidence type="ECO:0000256" key="7">
    <source>
        <dbReference type="SAM" id="Phobius"/>
    </source>
</evidence>
<proteinExistence type="inferred from homology"/>
<dbReference type="PANTHER" id="PTHR17920">
    <property type="entry name" value="TRANSMEMBRANE AND COILED-COIL DOMAIN-CONTAINING PROTEIN 4 TMCO4"/>
    <property type="match status" value="1"/>
</dbReference>